<feature type="compositionally biased region" description="Gly residues" evidence="1">
    <location>
        <begin position="222"/>
        <end position="236"/>
    </location>
</feature>
<reference evidence="2" key="1">
    <citation type="journal article" date="2013" name="Genome Res.">
        <title>A second-generation assembly of the Drosophila simulans genome provides new insights into patterns of lineage-specific divergence.</title>
        <authorList>
            <person name="Hu T.T."/>
            <person name="Eisen M.B."/>
            <person name="Thornton K.R."/>
            <person name="Andolfatto P."/>
        </authorList>
    </citation>
    <scope>NUCLEOTIDE SEQUENCE [LARGE SCALE GENOMIC DNA]</scope>
    <source>
        <strain evidence="2">W501</strain>
    </source>
</reference>
<dbReference type="KEGG" id="dsi:Dsimw501_GD21916"/>
<dbReference type="EMBL" id="CM002910">
    <property type="protein sequence ID" value="KMY90507.1"/>
    <property type="molecule type" value="Genomic_DNA"/>
</dbReference>
<name>A0A0J9R2P4_DROSI</name>
<protein>
    <submittedName>
        <fullName evidence="2">Uncharacterized protein</fullName>
    </submittedName>
</protein>
<feature type="compositionally biased region" description="Pro residues" evidence="1">
    <location>
        <begin position="199"/>
        <end position="221"/>
    </location>
</feature>
<feature type="compositionally biased region" description="Pro residues" evidence="1">
    <location>
        <begin position="173"/>
        <end position="189"/>
    </location>
</feature>
<feature type="region of interest" description="Disordered" evidence="1">
    <location>
        <begin position="300"/>
        <end position="345"/>
    </location>
</feature>
<proteinExistence type="predicted"/>
<sequence>MFCEHPIEKPEKSACRCKNCVLRHSDFLPWPEPVGFTADRKTDRENTHHISTFQSAESVITLAESNEKQTNHYKNHQSNPDEVAYTPNRSGVSSPVYDGASSPTQRGGTTPAPNRGGSISPRKEENLPPRDTAQPQAQPTILLIVVNKNDPPPYGQGQSLEYPGQQYSVPGPRGYPAPGPRGYPGPGPRGYPGQGPGGYPGPGPRGYPGPGPRGCPGPGPRGYPGRGPRGYPGPGQGYYFPPSGPGNGTGPRGRPRPQNENEYAYYDRRRYSEAYQNNRNDWSGQPRGYYDGACVEEQNLNRQPETRRNCQCPDPEKQQSPPPEETQSPHENYDQQTTKRKSFKRLVGRGVGNTCSCQGPSMMGSNLRPRGNEIDNQGLGKSGNMGTPPNTLEYLSKRGSPPDIREVTVTDAKNKTYRCIQVPICISSGKANTCRCCKCAPSPDAENDESFDEDAECTCNQEGKCTCVAGNEFPKEFGCECDLTNLEQTLRKLIPNAECICYLKKKRRRKRKKWAPKVYYDRFANPPFVLNPKPRCLDYGRSPFCNPCYKPCSCAPVPKSCYTCDYNCEGCYRF</sequence>
<dbReference type="OrthoDB" id="7873202at2759"/>
<feature type="compositionally biased region" description="Polar residues" evidence="1">
    <location>
        <begin position="274"/>
        <end position="283"/>
    </location>
</feature>
<dbReference type="Bgee" id="FBgn0193333">
    <property type="expression patterns" value="Expressed in male reproductive system and 3 other cell types or tissues"/>
</dbReference>
<accession>A0A0J9R2P4</accession>
<dbReference type="Proteomes" id="UP000035880">
    <property type="component" value="Chromosome 2L"/>
</dbReference>
<reference evidence="2" key="3">
    <citation type="submission" date="2015-04" db="EMBL/GenBank/DDBJ databases">
        <authorList>
            <consortium name="FlyBase"/>
        </authorList>
    </citation>
    <scope>NUCLEOTIDE SEQUENCE</scope>
    <source>
        <strain evidence="2">W501</strain>
    </source>
</reference>
<dbReference type="AlphaFoldDB" id="A0A0J9R2P4"/>
<evidence type="ECO:0000313" key="2">
    <source>
        <dbReference type="EMBL" id="KMY90507.1"/>
    </source>
</evidence>
<feature type="compositionally biased region" description="Polar residues" evidence="1">
    <location>
        <begin position="101"/>
        <end position="112"/>
    </location>
</feature>
<reference evidence="2" key="2">
    <citation type="submission" date="2014-06" db="EMBL/GenBank/DDBJ databases">
        <authorList>
            <person name="Hu T."/>
            <person name="Eisen M.B."/>
            <person name="Thornton K.R."/>
            <person name="Andolfatto P."/>
        </authorList>
    </citation>
    <scope>NUCLEOTIDE SEQUENCE</scope>
    <source>
        <strain evidence="2">W501</strain>
    </source>
</reference>
<feature type="region of interest" description="Disordered" evidence="1">
    <location>
        <begin position="66"/>
        <end position="284"/>
    </location>
</feature>
<evidence type="ECO:0000256" key="1">
    <source>
        <dbReference type="SAM" id="MobiDB-lite"/>
    </source>
</evidence>
<organism evidence="2">
    <name type="scientific">Drosophila simulans</name>
    <name type="common">Fruit fly</name>
    <dbReference type="NCBI Taxonomy" id="7240"/>
    <lineage>
        <taxon>Eukaryota</taxon>
        <taxon>Metazoa</taxon>
        <taxon>Ecdysozoa</taxon>
        <taxon>Arthropoda</taxon>
        <taxon>Hexapoda</taxon>
        <taxon>Insecta</taxon>
        <taxon>Pterygota</taxon>
        <taxon>Neoptera</taxon>
        <taxon>Endopterygota</taxon>
        <taxon>Diptera</taxon>
        <taxon>Brachycera</taxon>
        <taxon>Muscomorpha</taxon>
        <taxon>Ephydroidea</taxon>
        <taxon>Drosophilidae</taxon>
        <taxon>Drosophila</taxon>
        <taxon>Sophophora</taxon>
    </lineage>
</organism>
<gene>
    <name evidence="2" type="primary">Dsim\GD21916</name>
    <name evidence="2" type="ORF">Dsimw501_GD21916</name>
</gene>